<evidence type="ECO:0000256" key="1">
    <source>
        <dbReference type="ARBA" id="ARBA00010609"/>
    </source>
</evidence>
<dbReference type="InterPro" id="IPR001117">
    <property type="entry name" value="Cu-oxidase_2nd"/>
</dbReference>
<dbReference type="Pfam" id="PF07732">
    <property type="entry name" value="Cu-oxidase_3"/>
    <property type="match status" value="1"/>
</dbReference>
<dbReference type="OrthoDB" id="2121828at2759"/>
<evidence type="ECO:0000313" key="9">
    <source>
        <dbReference type="EMBL" id="OJJ51726.1"/>
    </source>
</evidence>
<dbReference type="CDD" id="cd04206">
    <property type="entry name" value="CuRO_1_LCC_like"/>
    <property type="match status" value="1"/>
</dbReference>
<dbReference type="CDD" id="cd04205">
    <property type="entry name" value="CuRO_2_LCC_like"/>
    <property type="match status" value="1"/>
</dbReference>
<keyword evidence="2" id="KW-0479">Metal-binding</keyword>
<dbReference type="Pfam" id="PF07731">
    <property type="entry name" value="Cu-oxidase_2"/>
    <property type="match status" value="1"/>
</dbReference>
<dbReference type="RefSeq" id="XP_022586236.1">
    <property type="nucleotide sequence ID" value="XM_022728553.1"/>
</dbReference>
<evidence type="ECO:0000256" key="5">
    <source>
        <dbReference type="SAM" id="SignalP"/>
    </source>
</evidence>
<evidence type="ECO:0008006" key="11">
    <source>
        <dbReference type="Google" id="ProtNLM"/>
    </source>
</evidence>
<keyword evidence="10" id="KW-1185">Reference proteome</keyword>
<dbReference type="InterPro" id="IPR008972">
    <property type="entry name" value="Cupredoxin"/>
</dbReference>
<evidence type="ECO:0000259" key="8">
    <source>
        <dbReference type="Pfam" id="PF07732"/>
    </source>
</evidence>
<dbReference type="InterPro" id="IPR045087">
    <property type="entry name" value="Cu-oxidase_fam"/>
</dbReference>
<accession>A0A1L9SX39</accession>
<dbReference type="SUPFAM" id="SSF49503">
    <property type="entry name" value="Cupredoxins"/>
    <property type="match status" value="3"/>
</dbReference>
<dbReference type="Gene3D" id="2.60.40.420">
    <property type="entry name" value="Cupredoxins - blue copper proteins"/>
    <property type="match status" value="3"/>
</dbReference>
<gene>
    <name evidence="9" type="ORF">ASPZODRAFT_55640</name>
</gene>
<dbReference type="Pfam" id="PF00394">
    <property type="entry name" value="Cu-oxidase"/>
    <property type="match status" value="1"/>
</dbReference>
<dbReference type="PANTHER" id="PTHR11709">
    <property type="entry name" value="MULTI-COPPER OXIDASE"/>
    <property type="match status" value="1"/>
</dbReference>
<dbReference type="PROSITE" id="PS00080">
    <property type="entry name" value="MULTICOPPER_OXIDASE2"/>
    <property type="match status" value="1"/>
</dbReference>
<keyword evidence="3" id="KW-0560">Oxidoreductase</keyword>
<sequence>MAWSHAFSLAGSLLILSTALLIVQTFWTGPGVPTLVAEHAVSAAERRIEILLHPQDHVLRPADSLRHVWNITSGRKVPDGVAKDVFLINGQFPGPTIEARSGDVLEVEVWNSLADEEVSIHWHGLLMRGANHMDGATGITQCAIPPGASYTYRFRIEQEGTFWYEYHAHSDVQRSDGLYGGLVVHPPGAIQQDEEILLLAGDWYHRPAGEVLDAFMDAKSDGSEPCPDSLLINGLGHFDCSRALPAFPVDCSPSDMPWIQMDTRKTYRVRVANVGALTGISITIPNAQIQVTHFDGQRITASPPVNSVGVLYPGERVDFILSWNRPEETSQLIIDLDKENFQTPNLALSPTQSFAISDPKGQFSSSNQTEITSFNLQTAQGLLLPHPLPEPKSFVVLYSAIQILVHEHNIPMGFINRTHWKKQPQPLLSLGREDWNSYQLVPWTGPEPAWIDIVINNMDVTGHPFHLHGTTFYVLSSYRGKSGWDYFNPFDTSKPPKGGAYNVINPLEKDTVYVPPLGYVVLRFRADNEGIWMLHCHVLWHQASGMSMAVQVLGDEHAGFRDHRMGEVTREYCSGTYSPSHLREVDKKLAI</sequence>
<proteinExistence type="inferred from homology"/>
<evidence type="ECO:0000256" key="4">
    <source>
        <dbReference type="ARBA" id="ARBA00023008"/>
    </source>
</evidence>
<reference evidence="10" key="1">
    <citation type="journal article" date="2017" name="Genome Biol.">
        <title>Comparative genomics reveals high biological diversity and specific adaptations in the industrially and medically important fungal genus Aspergillus.</title>
        <authorList>
            <person name="de Vries R.P."/>
            <person name="Riley R."/>
            <person name="Wiebenga A."/>
            <person name="Aguilar-Osorio G."/>
            <person name="Amillis S."/>
            <person name="Uchima C.A."/>
            <person name="Anderluh G."/>
            <person name="Asadollahi M."/>
            <person name="Askin M."/>
            <person name="Barry K."/>
            <person name="Battaglia E."/>
            <person name="Bayram O."/>
            <person name="Benocci T."/>
            <person name="Braus-Stromeyer S.A."/>
            <person name="Caldana C."/>
            <person name="Canovas D."/>
            <person name="Cerqueira G.C."/>
            <person name="Chen F."/>
            <person name="Chen W."/>
            <person name="Choi C."/>
            <person name="Clum A."/>
            <person name="Dos Santos R.A."/>
            <person name="Damasio A.R."/>
            <person name="Diallinas G."/>
            <person name="Emri T."/>
            <person name="Fekete E."/>
            <person name="Flipphi M."/>
            <person name="Freyberg S."/>
            <person name="Gallo A."/>
            <person name="Gournas C."/>
            <person name="Habgood R."/>
            <person name="Hainaut M."/>
            <person name="Harispe M.L."/>
            <person name="Henrissat B."/>
            <person name="Hilden K.S."/>
            <person name="Hope R."/>
            <person name="Hossain A."/>
            <person name="Karabika E."/>
            <person name="Karaffa L."/>
            <person name="Karanyi Z."/>
            <person name="Krasevec N."/>
            <person name="Kuo A."/>
            <person name="Kusch H."/>
            <person name="LaButti K."/>
            <person name="Lagendijk E.L."/>
            <person name="Lapidus A."/>
            <person name="Levasseur A."/>
            <person name="Lindquist E."/>
            <person name="Lipzen A."/>
            <person name="Logrieco A.F."/>
            <person name="MacCabe A."/>
            <person name="Maekelae M.R."/>
            <person name="Malavazi I."/>
            <person name="Melin P."/>
            <person name="Meyer V."/>
            <person name="Mielnichuk N."/>
            <person name="Miskei M."/>
            <person name="Molnar A.P."/>
            <person name="Mule G."/>
            <person name="Ngan C.Y."/>
            <person name="Orejas M."/>
            <person name="Orosz E."/>
            <person name="Ouedraogo J.P."/>
            <person name="Overkamp K.M."/>
            <person name="Park H.-S."/>
            <person name="Perrone G."/>
            <person name="Piumi F."/>
            <person name="Punt P.J."/>
            <person name="Ram A.F."/>
            <person name="Ramon A."/>
            <person name="Rauscher S."/>
            <person name="Record E."/>
            <person name="Riano-Pachon D.M."/>
            <person name="Robert V."/>
            <person name="Roehrig J."/>
            <person name="Ruller R."/>
            <person name="Salamov A."/>
            <person name="Salih N.S."/>
            <person name="Samson R.A."/>
            <person name="Sandor E."/>
            <person name="Sanguinetti M."/>
            <person name="Schuetze T."/>
            <person name="Sepcic K."/>
            <person name="Shelest E."/>
            <person name="Sherlock G."/>
            <person name="Sophianopoulou V."/>
            <person name="Squina F.M."/>
            <person name="Sun H."/>
            <person name="Susca A."/>
            <person name="Todd R.B."/>
            <person name="Tsang A."/>
            <person name="Unkles S.E."/>
            <person name="van de Wiele N."/>
            <person name="van Rossen-Uffink D."/>
            <person name="Oliveira J.V."/>
            <person name="Vesth T.C."/>
            <person name="Visser J."/>
            <person name="Yu J.-H."/>
            <person name="Zhou M."/>
            <person name="Andersen M.R."/>
            <person name="Archer D.B."/>
            <person name="Baker S.E."/>
            <person name="Benoit I."/>
            <person name="Brakhage A.A."/>
            <person name="Braus G.H."/>
            <person name="Fischer R."/>
            <person name="Frisvad J.C."/>
            <person name="Goldman G.H."/>
            <person name="Houbraken J."/>
            <person name="Oakley B."/>
            <person name="Pocsi I."/>
            <person name="Scazzocchio C."/>
            <person name="Seiboth B."/>
            <person name="vanKuyk P.A."/>
            <person name="Wortman J."/>
            <person name="Dyer P.S."/>
            <person name="Grigoriev I.V."/>
        </authorList>
    </citation>
    <scope>NUCLEOTIDE SEQUENCE [LARGE SCALE GENOMIC DNA]</scope>
    <source>
        <strain evidence="10">CBS 506.65</strain>
    </source>
</reference>
<feature type="chain" id="PRO_5009887576" description="Laccase" evidence="5">
    <location>
        <begin position="20"/>
        <end position="591"/>
    </location>
</feature>
<name>A0A1L9SX39_9EURO</name>
<dbReference type="VEuPathDB" id="FungiDB:ASPZODRAFT_55640"/>
<feature type="domain" description="Plastocyanin-like" evidence="8">
    <location>
        <begin position="75"/>
        <end position="187"/>
    </location>
</feature>
<dbReference type="GO" id="GO:0016491">
    <property type="term" value="F:oxidoreductase activity"/>
    <property type="evidence" value="ECO:0007669"/>
    <property type="project" value="UniProtKB-KW"/>
</dbReference>
<dbReference type="GeneID" id="34615017"/>
<evidence type="ECO:0000259" key="7">
    <source>
        <dbReference type="Pfam" id="PF07731"/>
    </source>
</evidence>
<keyword evidence="5" id="KW-0732">Signal</keyword>
<dbReference type="InterPro" id="IPR011707">
    <property type="entry name" value="Cu-oxidase-like_N"/>
</dbReference>
<feature type="signal peptide" evidence="5">
    <location>
        <begin position="1"/>
        <end position="19"/>
    </location>
</feature>
<evidence type="ECO:0000256" key="3">
    <source>
        <dbReference type="ARBA" id="ARBA00023002"/>
    </source>
</evidence>
<organism evidence="9 10">
    <name type="scientific">Penicilliopsis zonata CBS 506.65</name>
    <dbReference type="NCBI Taxonomy" id="1073090"/>
    <lineage>
        <taxon>Eukaryota</taxon>
        <taxon>Fungi</taxon>
        <taxon>Dikarya</taxon>
        <taxon>Ascomycota</taxon>
        <taxon>Pezizomycotina</taxon>
        <taxon>Eurotiomycetes</taxon>
        <taxon>Eurotiomycetidae</taxon>
        <taxon>Eurotiales</taxon>
        <taxon>Aspergillaceae</taxon>
        <taxon>Penicilliopsis</taxon>
    </lineage>
</organism>
<protein>
    <recommendedName>
        <fullName evidence="11">Laccase</fullName>
    </recommendedName>
</protein>
<dbReference type="GO" id="GO:0005507">
    <property type="term" value="F:copper ion binding"/>
    <property type="evidence" value="ECO:0007669"/>
    <property type="project" value="InterPro"/>
</dbReference>
<dbReference type="AlphaFoldDB" id="A0A1L9SX39"/>
<dbReference type="STRING" id="1073090.A0A1L9SX39"/>
<comment type="similarity">
    <text evidence="1">Belongs to the multicopper oxidase family.</text>
</comment>
<dbReference type="EMBL" id="KV878336">
    <property type="protein sequence ID" value="OJJ51726.1"/>
    <property type="molecule type" value="Genomic_DNA"/>
</dbReference>
<dbReference type="PANTHER" id="PTHR11709:SF394">
    <property type="entry name" value="FI03373P-RELATED"/>
    <property type="match status" value="1"/>
</dbReference>
<evidence type="ECO:0000313" key="10">
    <source>
        <dbReference type="Proteomes" id="UP000184188"/>
    </source>
</evidence>
<dbReference type="InterPro" id="IPR002355">
    <property type="entry name" value="Cu_oxidase_Cu_BS"/>
</dbReference>
<dbReference type="Proteomes" id="UP000184188">
    <property type="component" value="Unassembled WGS sequence"/>
</dbReference>
<dbReference type="CDD" id="cd13910">
    <property type="entry name" value="CuRO_3_MCO_like_4"/>
    <property type="match status" value="1"/>
</dbReference>
<evidence type="ECO:0000259" key="6">
    <source>
        <dbReference type="Pfam" id="PF00394"/>
    </source>
</evidence>
<evidence type="ECO:0000256" key="2">
    <source>
        <dbReference type="ARBA" id="ARBA00022723"/>
    </source>
</evidence>
<keyword evidence="4" id="KW-0186">Copper</keyword>
<feature type="domain" description="Plastocyanin-like" evidence="6">
    <location>
        <begin position="195"/>
        <end position="326"/>
    </location>
</feature>
<feature type="domain" description="Plastocyanin-like" evidence="7">
    <location>
        <begin position="434"/>
        <end position="552"/>
    </location>
</feature>
<dbReference type="InterPro" id="IPR011706">
    <property type="entry name" value="Cu-oxidase_C"/>
</dbReference>